<proteinExistence type="predicted"/>
<evidence type="ECO:0000259" key="1">
    <source>
        <dbReference type="Pfam" id="PF00248"/>
    </source>
</evidence>
<organism evidence="2 3">
    <name type="scientific">Anoxybacillus thermarum</name>
    <dbReference type="NCBI Taxonomy" id="404937"/>
    <lineage>
        <taxon>Bacteria</taxon>
        <taxon>Bacillati</taxon>
        <taxon>Bacillota</taxon>
        <taxon>Bacilli</taxon>
        <taxon>Bacillales</taxon>
        <taxon>Anoxybacillaceae</taxon>
        <taxon>Anoxybacillus</taxon>
    </lineage>
</organism>
<dbReference type="Proteomes" id="UP000032102">
    <property type="component" value="Unassembled WGS sequence"/>
</dbReference>
<comment type="caution">
    <text evidence="2">The sequence shown here is derived from an EMBL/GenBank/DDBJ whole genome shotgun (WGS) entry which is preliminary data.</text>
</comment>
<keyword evidence="2" id="KW-0560">Oxidoreductase</keyword>
<dbReference type="PATRIC" id="fig|404937.3.peg.3198"/>
<dbReference type="PRINTS" id="PR00069">
    <property type="entry name" value="ALDKETRDTASE"/>
</dbReference>
<dbReference type="InterPro" id="IPR020471">
    <property type="entry name" value="AKR"/>
</dbReference>
<dbReference type="Pfam" id="PF00248">
    <property type="entry name" value="Aldo_ket_red"/>
    <property type="match status" value="1"/>
</dbReference>
<reference evidence="2 3" key="1">
    <citation type="submission" date="2015-01" db="EMBL/GenBank/DDBJ databases">
        <title>Draft genome of Anoxybacillus thermarum strain AF/04.</title>
        <authorList>
            <person name="Poli A."/>
            <person name="Nicolaus B."/>
            <person name="Chan K.-G."/>
            <person name="Kahar U.M."/>
            <person name="Yaakob A.S."/>
            <person name="Chan C.S."/>
            <person name="Goh K.M."/>
        </authorList>
    </citation>
    <scope>NUCLEOTIDE SEQUENCE [LARGE SCALE GENOMIC DNA]</scope>
    <source>
        <strain evidence="2 3">AF/04</strain>
    </source>
</reference>
<keyword evidence="3" id="KW-1185">Reference proteome</keyword>
<dbReference type="EMBL" id="JXTH01000116">
    <property type="protein sequence ID" value="KIQ93062.1"/>
    <property type="molecule type" value="Genomic_DNA"/>
</dbReference>
<dbReference type="PANTHER" id="PTHR43364">
    <property type="entry name" value="NADH-SPECIFIC METHYLGLYOXAL REDUCTASE-RELATED"/>
    <property type="match status" value="1"/>
</dbReference>
<dbReference type="InterPro" id="IPR050523">
    <property type="entry name" value="AKR_Detox_Biosynth"/>
</dbReference>
<name>A0A0D0RMW4_9BACL</name>
<dbReference type="Gene3D" id="3.20.20.100">
    <property type="entry name" value="NADP-dependent oxidoreductase domain"/>
    <property type="match status" value="1"/>
</dbReference>
<dbReference type="InterPro" id="IPR036812">
    <property type="entry name" value="NAD(P)_OxRdtase_dom_sf"/>
</dbReference>
<dbReference type="SUPFAM" id="SSF51430">
    <property type="entry name" value="NAD(P)-linked oxidoreductase"/>
    <property type="match status" value="1"/>
</dbReference>
<dbReference type="AlphaFoldDB" id="A0A0D0RMW4"/>
<protein>
    <submittedName>
        <fullName evidence="2">Oxidoreductase YdhF</fullName>
        <ecNumber evidence="2">1.-.-.-</ecNumber>
    </submittedName>
</protein>
<gene>
    <name evidence="2" type="ORF">LH47_02893</name>
</gene>
<dbReference type="EC" id="1.-.-.-" evidence="2"/>
<evidence type="ECO:0000313" key="2">
    <source>
        <dbReference type="EMBL" id="KIQ93062.1"/>
    </source>
</evidence>
<feature type="domain" description="NADP-dependent oxidoreductase" evidence="1">
    <location>
        <begin position="13"/>
        <end position="222"/>
    </location>
</feature>
<evidence type="ECO:0000313" key="3">
    <source>
        <dbReference type="Proteomes" id="UP000032102"/>
    </source>
</evidence>
<dbReference type="PANTHER" id="PTHR43364:SF1">
    <property type="entry name" value="OXIDOREDUCTASE YDHF"/>
    <property type="match status" value="1"/>
</dbReference>
<dbReference type="GO" id="GO:0005829">
    <property type="term" value="C:cytosol"/>
    <property type="evidence" value="ECO:0007669"/>
    <property type="project" value="TreeGrafter"/>
</dbReference>
<sequence>MRNIGSSSLMASEIVLGCMRIADMSVSELSRYVDEAIEAGITMFDHADIYGKGRCEELFGEVLASRPHLRERIHIQSKCSIRDGYYDLSKEHILASVDGILKRLQTDYLDMLLLHRPDTLMEPEEVAEAFDSLHASGKVRHFGVSNFNSMQIELLQAYIKQPIIANQMQFSMMHANLVTSGIQANTLFDGAADRDGHILEYCRLKNITIQAWSPFQYGFFEGVFIDNEV</sequence>
<dbReference type="InterPro" id="IPR023210">
    <property type="entry name" value="NADP_OxRdtase_dom"/>
</dbReference>
<dbReference type="GO" id="GO:0016491">
    <property type="term" value="F:oxidoreductase activity"/>
    <property type="evidence" value="ECO:0007669"/>
    <property type="project" value="UniProtKB-KW"/>
</dbReference>
<accession>A0A0D0RMW4</accession>